<reference evidence="2" key="1">
    <citation type="submission" date="2019-09" db="EMBL/GenBank/DDBJ databases">
        <title>Complete genome sequencing of four Arcobacter species reveals a diverse suite of mobile elements.</title>
        <authorList>
            <person name="On S.L.W."/>
            <person name="Miller W.G."/>
            <person name="Biggs P."/>
            <person name="Cornelius A."/>
            <person name="Vandamme P."/>
        </authorList>
    </citation>
    <scope>NUCLEOTIDE SEQUENCE [LARGE SCALE GENOMIC DNA]</scope>
    <source>
        <strain evidence="2">LMG 26638</strain>
    </source>
</reference>
<dbReference type="AlphaFoldDB" id="A0A5C2HDV2"/>
<evidence type="ECO:0000313" key="1">
    <source>
        <dbReference type="EMBL" id="QEP34954.1"/>
    </source>
</evidence>
<accession>A0A5C2HDV2</accession>
<dbReference type="OrthoDB" id="5372757at2"/>
<organism evidence="1 2">
    <name type="scientific">Malaciobacter pacificus</name>
    <dbReference type="NCBI Taxonomy" id="1080223"/>
    <lineage>
        <taxon>Bacteria</taxon>
        <taxon>Pseudomonadati</taxon>
        <taxon>Campylobacterota</taxon>
        <taxon>Epsilonproteobacteria</taxon>
        <taxon>Campylobacterales</taxon>
        <taxon>Arcobacteraceae</taxon>
        <taxon>Malaciobacter</taxon>
    </lineage>
</organism>
<proteinExistence type="predicted"/>
<dbReference type="Proteomes" id="UP000322726">
    <property type="component" value="Chromosome"/>
</dbReference>
<name>A0A5C2HDV2_9BACT</name>
<evidence type="ECO:0000313" key="2">
    <source>
        <dbReference type="Proteomes" id="UP000322726"/>
    </source>
</evidence>
<dbReference type="KEGG" id="apai:APAC_1878"/>
<reference evidence="1 2" key="3">
    <citation type="submission" date="2019-09" db="EMBL/GenBank/DDBJ databases">
        <title>Taxonomic note: a critical rebuttal of the proposed division of the genus Arcobacter into six genera, emended descriptions of Arcobacter anaerophilus and the genus Arcobacter, and an assessment of genus-level boundaries for Epsilonproteobacteria using in silico genomic comparator tools.</title>
        <authorList>
            <person name="On S.L.W."/>
            <person name="Miller W.G."/>
            <person name="Biggs P."/>
            <person name="Cornelius A."/>
            <person name="Vandamme P."/>
        </authorList>
    </citation>
    <scope>NUCLEOTIDE SEQUENCE [LARGE SCALE GENOMIC DNA]</scope>
    <source>
        <strain evidence="1 2">LMG 26638</strain>
    </source>
</reference>
<sequence length="243" mass="27697">MQKTSSFLLSGILSISFYILICILVIYYVASPKAKTYTIKSEATVLELDVIIEKSDKKRVEKKVDKIVEKKQEVIKETSSSAEKKPDLKSLFGKVKIKEAKVVEKEVNNVKKSSDPKVYKAKFEKEKKSTNLKVDSLLKDTRTTTNTTSKSSSKKGETDEYYSKVRALLDRFIPTTREENLKSVVLVIINSKGEFDYKIVSYSNNTNFDESLKAFLDEQKSIMYPIPKKNKTVKINVDFKSEG</sequence>
<dbReference type="EMBL" id="CP035928">
    <property type="protein sequence ID" value="QEP34954.1"/>
    <property type="molecule type" value="Genomic_DNA"/>
</dbReference>
<dbReference type="Pfam" id="PF13103">
    <property type="entry name" value="TonB_2"/>
    <property type="match status" value="1"/>
</dbReference>
<dbReference type="RefSeq" id="WP_130233866.1">
    <property type="nucleotide sequence ID" value="NZ_BMEF01000018.1"/>
</dbReference>
<protein>
    <submittedName>
        <fullName evidence="1">Tol-Pal system subunit TolA</fullName>
    </submittedName>
</protein>
<reference evidence="1 2" key="2">
    <citation type="submission" date="2019-09" db="EMBL/GenBank/DDBJ databases">
        <title>Complete genome sequencing of four Arcobacter species reveals a diverse suite of mobile elements.</title>
        <authorList>
            <person name="Miller W.G."/>
            <person name="Yee E."/>
            <person name="Bono J.L."/>
        </authorList>
    </citation>
    <scope>NUCLEOTIDE SEQUENCE [LARGE SCALE GENOMIC DNA]</scope>
    <source>
        <strain evidence="1 2">LMG 26638</strain>
    </source>
</reference>
<keyword evidence="2" id="KW-1185">Reference proteome</keyword>
<gene>
    <name evidence="1" type="primary">tolA</name>
    <name evidence="1" type="ORF">APAC_1878</name>
</gene>